<comment type="caution">
    <text evidence="2">The sequence shown here is derived from an EMBL/GenBank/DDBJ whole genome shotgun (WGS) entry which is preliminary data.</text>
</comment>
<dbReference type="Gene3D" id="2.60.40.650">
    <property type="match status" value="1"/>
</dbReference>
<reference evidence="2 3" key="1">
    <citation type="journal article" date="2016" name="Nat. Commun.">
        <title>Thousands of microbial genomes shed light on interconnected biogeochemical processes in an aquifer system.</title>
        <authorList>
            <person name="Anantharaman K."/>
            <person name="Brown C.T."/>
            <person name="Hug L.A."/>
            <person name="Sharon I."/>
            <person name="Castelle C.J."/>
            <person name="Probst A.J."/>
            <person name="Thomas B.C."/>
            <person name="Singh A."/>
            <person name="Wilkins M.J."/>
            <person name="Karaoz U."/>
            <person name="Brodie E.L."/>
            <person name="Williams K.H."/>
            <person name="Hubbard S.S."/>
            <person name="Banfield J.F."/>
        </authorList>
    </citation>
    <scope>NUCLEOTIDE SEQUENCE [LARGE SCALE GENOMIC DNA]</scope>
</reference>
<dbReference type="EMBL" id="MHLW01000004">
    <property type="protein sequence ID" value="OGZ18345.1"/>
    <property type="molecule type" value="Genomic_DNA"/>
</dbReference>
<proteinExistence type="predicted"/>
<protein>
    <submittedName>
        <fullName evidence="2">Uncharacterized protein</fullName>
    </submittedName>
</protein>
<name>A0A1G2DXR3_9BACT</name>
<dbReference type="AlphaFoldDB" id="A0A1G2DXR3"/>
<dbReference type="Proteomes" id="UP000178893">
    <property type="component" value="Unassembled WGS sequence"/>
</dbReference>
<evidence type="ECO:0000313" key="2">
    <source>
        <dbReference type="EMBL" id="OGZ18345.1"/>
    </source>
</evidence>
<organism evidence="2 3">
    <name type="scientific">Candidatus Nealsonbacteria bacterium RBG_13_37_56</name>
    <dbReference type="NCBI Taxonomy" id="1801661"/>
    <lineage>
        <taxon>Bacteria</taxon>
        <taxon>Candidatus Nealsoniibacteriota</taxon>
    </lineage>
</organism>
<gene>
    <name evidence="2" type="ORF">A2V72_01060</name>
</gene>
<evidence type="ECO:0000256" key="1">
    <source>
        <dbReference type="SAM" id="MobiDB-lite"/>
    </source>
</evidence>
<evidence type="ECO:0000313" key="3">
    <source>
        <dbReference type="Proteomes" id="UP000178893"/>
    </source>
</evidence>
<accession>A0A1G2DXR3</accession>
<sequence>MYKIIFTIIIILVLAWVNPVDAVFSTDFINNEAPSAYFYPGEFDKLVLDLTIPSGVNGGEDKLLTITIKNNGSAVNLYDIEKFKLWKDADEPGFQGMGKDEELGIFIYYASNISWYLSDLNAAVPADGLRIFISAEISKNATTNRSVQIKIPQLDDINSNGSFDLADSGIFMESKNNGPSDSAIANSYFQTLKTFSNKDNLNPKTVITDPEDNSTITVDNYTIKGMTRDQGTSNPAWVKIGINPLASSEQVIWHEVNLTSSNYLTWEYQWQNITEGNYTIKTQSTDWIENTETEGDSVNVVVKFPGEPASAPNGGATAGEEDKEESAFAPDGATADTVEQLQEKIKQVQQQIIELLNQLIQIYLQKLG</sequence>
<feature type="region of interest" description="Disordered" evidence="1">
    <location>
        <begin position="306"/>
        <end position="334"/>
    </location>
</feature>